<evidence type="ECO:0000256" key="2">
    <source>
        <dbReference type="ARBA" id="ARBA00008017"/>
    </source>
</evidence>
<evidence type="ECO:0000256" key="1">
    <source>
        <dbReference type="ARBA" id="ARBA00004141"/>
    </source>
</evidence>
<feature type="domain" description="Mechanosensitive ion channel MscS" evidence="7">
    <location>
        <begin position="172"/>
        <end position="238"/>
    </location>
</feature>
<dbReference type="PROSITE" id="PS51257">
    <property type="entry name" value="PROKAR_LIPOPROTEIN"/>
    <property type="match status" value="1"/>
</dbReference>
<organism evidence="8 9">
    <name type="scientific">Fodinibius salipaludis</name>
    <dbReference type="NCBI Taxonomy" id="2032627"/>
    <lineage>
        <taxon>Bacteria</taxon>
        <taxon>Pseudomonadati</taxon>
        <taxon>Balneolota</taxon>
        <taxon>Balneolia</taxon>
        <taxon>Balneolales</taxon>
        <taxon>Balneolaceae</taxon>
        <taxon>Fodinibius</taxon>
    </lineage>
</organism>
<proteinExistence type="inferred from homology"/>
<dbReference type="PANTHER" id="PTHR30221">
    <property type="entry name" value="SMALL-CONDUCTANCE MECHANOSENSITIVE CHANNEL"/>
    <property type="match status" value="1"/>
</dbReference>
<dbReference type="GO" id="GO:0016020">
    <property type="term" value="C:membrane"/>
    <property type="evidence" value="ECO:0007669"/>
    <property type="project" value="UniProtKB-SubCell"/>
</dbReference>
<keyword evidence="3 6" id="KW-0812">Transmembrane</keyword>
<dbReference type="InterPro" id="IPR011014">
    <property type="entry name" value="MscS_channel_TM-2"/>
</dbReference>
<keyword evidence="5 6" id="KW-0472">Membrane</keyword>
<gene>
    <name evidence="8" type="ORF">CK503_10565</name>
</gene>
<dbReference type="SUPFAM" id="SSF50182">
    <property type="entry name" value="Sm-like ribonucleoproteins"/>
    <property type="match status" value="1"/>
</dbReference>
<dbReference type="Gene3D" id="1.10.287.1260">
    <property type="match status" value="1"/>
</dbReference>
<comment type="caution">
    <text evidence="8">The sequence shown here is derived from an EMBL/GenBank/DDBJ whole genome shotgun (WGS) entry which is preliminary data.</text>
</comment>
<evidence type="ECO:0000256" key="3">
    <source>
        <dbReference type="ARBA" id="ARBA00022692"/>
    </source>
</evidence>
<dbReference type="InterPro" id="IPR023408">
    <property type="entry name" value="MscS_beta-dom_sf"/>
</dbReference>
<comment type="similarity">
    <text evidence="2">Belongs to the MscS (TC 1.A.23) family.</text>
</comment>
<feature type="transmembrane region" description="Helical" evidence="6">
    <location>
        <begin position="7"/>
        <end position="26"/>
    </location>
</feature>
<protein>
    <submittedName>
        <fullName evidence="8">Mechanosensitive ion channel protein MscS</fullName>
    </submittedName>
</protein>
<dbReference type="RefSeq" id="WP_095606781.1">
    <property type="nucleotide sequence ID" value="NZ_NSKE01000007.1"/>
</dbReference>
<dbReference type="EMBL" id="NSKE01000007">
    <property type="protein sequence ID" value="PAU93590.1"/>
    <property type="molecule type" value="Genomic_DNA"/>
</dbReference>
<sequence length="340" mass="38036">MYRLIKILFLTGFIILGCHNLGFTAVQDTVKQQSDTTIIIKPVQIDTIQLDTAKIDTAQADTSSNLEQVAQDADKALSEIENLISVGVILAIIIALIFTYFLNRFVVVVLENLSEQFTRYRLGIKRMVPVVRLVIWTFAIYIIIAAIIDPPLSTIITVLASVGIAVGFAAQDILKNIFGGFIIIMDRPFQVGDKIQVAEHYGEVIAIGLRSSRIVTPDDSIVTIPNSELMNKAVSNANSSALDCQVVAEIFLPMNVDIDAVKRIAYRAAVSSRYVYLQKPIAIIALNEVHEENFVLKLRVKAYVLDIRYEFPFKSDMTELILSELKQRDILPKQRYIDKS</sequence>
<evidence type="ECO:0000313" key="9">
    <source>
        <dbReference type="Proteomes" id="UP000218831"/>
    </source>
</evidence>
<dbReference type="Pfam" id="PF00924">
    <property type="entry name" value="MS_channel_2nd"/>
    <property type="match status" value="1"/>
</dbReference>
<dbReference type="Gene3D" id="2.30.30.60">
    <property type="match status" value="1"/>
</dbReference>
<dbReference type="SUPFAM" id="SSF82861">
    <property type="entry name" value="Mechanosensitive channel protein MscS (YggB), transmembrane region"/>
    <property type="match status" value="1"/>
</dbReference>
<dbReference type="Proteomes" id="UP000218831">
    <property type="component" value="Unassembled WGS sequence"/>
</dbReference>
<name>A0A2A2G8V3_9BACT</name>
<evidence type="ECO:0000256" key="4">
    <source>
        <dbReference type="ARBA" id="ARBA00022989"/>
    </source>
</evidence>
<feature type="transmembrane region" description="Helical" evidence="6">
    <location>
        <begin position="154"/>
        <end position="174"/>
    </location>
</feature>
<dbReference type="PANTHER" id="PTHR30221:SF1">
    <property type="entry name" value="SMALL-CONDUCTANCE MECHANOSENSITIVE CHANNEL"/>
    <property type="match status" value="1"/>
</dbReference>
<dbReference type="InterPro" id="IPR010920">
    <property type="entry name" value="LSM_dom_sf"/>
</dbReference>
<accession>A0A2A2G8V3</accession>
<evidence type="ECO:0000256" key="6">
    <source>
        <dbReference type="SAM" id="Phobius"/>
    </source>
</evidence>
<dbReference type="GO" id="GO:0008381">
    <property type="term" value="F:mechanosensitive monoatomic ion channel activity"/>
    <property type="evidence" value="ECO:0007669"/>
    <property type="project" value="InterPro"/>
</dbReference>
<feature type="transmembrane region" description="Helical" evidence="6">
    <location>
        <begin position="83"/>
        <end position="110"/>
    </location>
</feature>
<keyword evidence="9" id="KW-1185">Reference proteome</keyword>
<feature type="transmembrane region" description="Helical" evidence="6">
    <location>
        <begin position="130"/>
        <end position="148"/>
    </location>
</feature>
<dbReference type="InterPro" id="IPR045275">
    <property type="entry name" value="MscS_archaea/bacteria_type"/>
</dbReference>
<dbReference type="OrthoDB" id="9809206at2"/>
<comment type="subcellular location">
    <subcellularLocation>
        <location evidence="1">Membrane</location>
        <topology evidence="1">Multi-pass membrane protein</topology>
    </subcellularLocation>
</comment>
<dbReference type="InterPro" id="IPR006685">
    <property type="entry name" value="MscS_channel_2nd"/>
</dbReference>
<keyword evidence="4 6" id="KW-1133">Transmembrane helix</keyword>
<evidence type="ECO:0000259" key="7">
    <source>
        <dbReference type="Pfam" id="PF00924"/>
    </source>
</evidence>
<evidence type="ECO:0000313" key="8">
    <source>
        <dbReference type="EMBL" id="PAU93590.1"/>
    </source>
</evidence>
<evidence type="ECO:0000256" key="5">
    <source>
        <dbReference type="ARBA" id="ARBA00023136"/>
    </source>
</evidence>
<dbReference type="AlphaFoldDB" id="A0A2A2G8V3"/>
<reference evidence="8 9" key="1">
    <citation type="submission" date="2017-08" db="EMBL/GenBank/DDBJ databases">
        <title>Aliifodinibius alkalisoli sp. nov., isolated from saline alkaline soil.</title>
        <authorList>
            <person name="Liu D."/>
            <person name="Zhang G."/>
        </authorList>
    </citation>
    <scope>NUCLEOTIDE SEQUENCE [LARGE SCALE GENOMIC DNA]</scope>
    <source>
        <strain evidence="8 9">WN023</strain>
    </source>
</reference>